<evidence type="ECO:0000256" key="4">
    <source>
        <dbReference type="ARBA" id="ARBA00011744"/>
    </source>
</evidence>
<dbReference type="CDD" id="cd04878">
    <property type="entry name" value="ACT_AHAS"/>
    <property type="match status" value="1"/>
</dbReference>
<evidence type="ECO:0000313" key="11">
    <source>
        <dbReference type="Proteomes" id="UP001247307"/>
    </source>
</evidence>
<dbReference type="FunFam" id="3.30.70.1150:FF:000001">
    <property type="entry name" value="Acetolactate synthase small subunit"/>
    <property type="match status" value="1"/>
</dbReference>
<accession>A0AAE3YGJ8</accession>
<evidence type="ECO:0000256" key="3">
    <source>
        <dbReference type="ARBA" id="ARBA00006341"/>
    </source>
</evidence>
<evidence type="ECO:0000256" key="2">
    <source>
        <dbReference type="ARBA" id="ARBA00005025"/>
    </source>
</evidence>
<dbReference type="FunFam" id="3.30.70.260:FF:000001">
    <property type="entry name" value="Acetolactate synthase, small subunit"/>
    <property type="match status" value="1"/>
</dbReference>
<evidence type="ECO:0000256" key="7">
    <source>
        <dbReference type="ARBA" id="ARBA00048670"/>
    </source>
</evidence>
<organism evidence="10 11">
    <name type="scientific">Falsarthrobacter nasiphocae</name>
    <dbReference type="NCBI Taxonomy" id="189863"/>
    <lineage>
        <taxon>Bacteria</taxon>
        <taxon>Bacillati</taxon>
        <taxon>Actinomycetota</taxon>
        <taxon>Actinomycetes</taxon>
        <taxon>Micrococcales</taxon>
        <taxon>Micrococcaceae</taxon>
        <taxon>Falsarthrobacter</taxon>
    </lineage>
</organism>
<reference evidence="10" key="1">
    <citation type="submission" date="2023-07" db="EMBL/GenBank/DDBJ databases">
        <title>Sequencing the genomes of 1000 actinobacteria strains.</title>
        <authorList>
            <person name="Klenk H.-P."/>
        </authorList>
    </citation>
    <scope>NUCLEOTIDE SEQUENCE</scope>
    <source>
        <strain evidence="10">DSM 13988</strain>
    </source>
</reference>
<comment type="caution">
    <text evidence="10">The sequence shown here is derived from an EMBL/GenBank/DDBJ whole genome shotgun (WGS) entry which is preliminary data.</text>
</comment>
<dbReference type="RefSeq" id="WP_309852434.1">
    <property type="nucleotide sequence ID" value="NZ_BAAAIU010000004.1"/>
</dbReference>
<dbReference type="NCBIfam" id="NF008864">
    <property type="entry name" value="PRK11895.1"/>
    <property type="match status" value="1"/>
</dbReference>
<evidence type="ECO:0000256" key="5">
    <source>
        <dbReference type="ARBA" id="ARBA00022605"/>
    </source>
</evidence>
<dbReference type="Gene3D" id="3.30.70.1150">
    <property type="entry name" value="ACT-like. Chain A, domain 2"/>
    <property type="match status" value="1"/>
</dbReference>
<feature type="domain" description="ACT" evidence="9">
    <location>
        <begin position="5"/>
        <end position="79"/>
    </location>
</feature>
<dbReference type="EC" id="2.2.1.6" evidence="8"/>
<keyword evidence="5 8" id="KW-0028">Amino-acid biosynthesis</keyword>
<comment type="pathway">
    <text evidence="1 8">Amino-acid biosynthesis; L-isoleucine biosynthesis; L-isoleucine from 2-oxobutanoate: step 1/4.</text>
</comment>
<comment type="function">
    <text evidence="8">Catalyzes the conversion of 2 pyruvate molecules into acetolactate in the first common step of the biosynthetic pathway of the branched-amino acids such as leucine, isoleucine, and valine.</text>
</comment>
<dbReference type="PANTHER" id="PTHR30239">
    <property type="entry name" value="ACETOLACTATE SYNTHASE SMALL SUBUNIT"/>
    <property type="match status" value="1"/>
</dbReference>
<evidence type="ECO:0000259" key="9">
    <source>
        <dbReference type="PROSITE" id="PS51671"/>
    </source>
</evidence>
<proteinExistence type="inferred from homology"/>
<dbReference type="GO" id="GO:1990610">
    <property type="term" value="F:acetolactate synthase regulator activity"/>
    <property type="evidence" value="ECO:0007669"/>
    <property type="project" value="UniProtKB-UniRule"/>
</dbReference>
<sequence length="170" mass="18484">MAKHTLSVVVEDVPGVLTRVSSLFARRAFNIHSLAVGPTQAAGQSRITVVVDADEKSLEQVTKQLHKLINVLKVVELVPENSVQRDHMMIKVKADVTNRTQVTQAAELFRGHIVDVAPDSLTIEATGTSEKLGALLAILEPFGVREYVQSGLLAIARGPKSTPEKTRTDR</sequence>
<keyword evidence="11" id="KW-1185">Reference proteome</keyword>
<dbReference type="InterPro" id="IPR039557">
    <property type="entry name" value="AHAS_ACT"/>
</dbReference>
<gene>
    <name evidence="10" type="ORF">J2S35_001755</name>
</gene>
<dbReference type="PROSITE" id="PS51671">
    <property type="entry name" value="ACT"/>
    <property type="match status" value="1"/>
</dbReference>
<comment type="pathway">
    <text evidence="2 8">Amino-acid biosynthesis; L-valine biosynthesis; L-valine from pyruvate: step 1/4.</text>
</comment>
<comment type="similarity">
    <text evidence="3 8">Belongs to the acetolactate synthase small subunit family.</text>
</comment>
<dbReference type="Pfam" id="PF22629">
    <property type="entry name" value="ACT_AHAS_ss"/>
    <property type="match status" value="1"/>
</dbReference>
<evidence type="ECO:0000313" key="10">
    <source>
        <dbReference type="EMBL" id="MDR6892815.1"/>
    </source>
</evidence>
<dbReference type="SUPFAM" id="SSF55021">
    <property type="entry name" value="ACT-like"/>
    <property type="match status" value="2"/>
</dbReference>
<dbReference type="GO" id="GO:0005829">
    <property type="term" value="C:cytosol"/>
    <property type="evidence" value="ECO:0007669"/>
    <property type="project" value="TreeGrafter"/>
</dbReference>
<dbReference type="NCBIfam" id="TIGR00119">
    <property type="entry name" value="acolac_sm"/>
    <property type="match status" value="1"/>
</dbReference>
<keyword evidence="8 10" id="KW-0808">Transferase</keyword>
<dbReference type="GO" id="GO:0009099">
    <property type="term" value="P:L-valine biosynthetic process"/>
    <property type="evidence" value="ECO:0007669"/>
    <property type="project" value="UniProtKB-UniRule"/>
</dbReference>
<dbReference type="AlphaFoldDB" id="A0AAE3YGJ8"/>
<dbReference type="PANTHER" id="PTHR30239:SF0">
    <property type="entry name" value="ACETOLACTATE SYNTHASE SMALL SUBUNIT 1, CHLOROPLASTIC"/>
    <property type="match status" value="1"/>
</dbReference>
<dbReference type="InterPro" id="IPR002912">
    <property type="entry name" value="ACT_dom"/>
</dbReference>
<evidence type="ECO:0000256" key="6">
    <source>
        <dbReference type="ARBA" id="ARBA00023304"/>
    </source>
</evidence>
<dbReference type="Proteomes" id="UP001247307">
    <property type="component" value="Unassembled WGS sequence"/>
</dbReference>
<dbReference type="GO" id="GO:0009097">
    <property type="term" value="P:isoleucine biosynthetic process"/>
    <property type="evidence" value="ECO:0007669"/>
    <property type="project" value="UniProtKB-UniRule"/>
</dbReference>
<dbReference type="Pfam" id="PF10369">
    <property type="entry name" value="ALS_ss_C"/>
    <property type="match status" value="1"/>
</dbReference>
<dbReference type="GO" id="GO:0003984">
    <property type="term" value="F:acetolactate synthase activity"/>
    <property type="evidence" value="ECO:0007669"/>
    <property type="project" value="UniProtKB-UniRule"/>
</dbReference>
<dbReference type="Gene3D" id="3.30.70.260">
    <property type="match status" value="1"/>
</dbReference>
<evidence type="ECO:0000256" key="8">
    <source>
        <dbReference type="RuleBase" id="RU368092"/>
    </source>
</evidence>
<dbReference type="InterPro" id="IPR054480">
    <property type="entry name" value="AHAS_small-like_ACT"/>
</dbReference>
<dbReference type="InterPro" id="IPR027271">
    <property type="entry name" value="Acetolactate_synth/TF_NikR_C"/>
</dbReference>
<name>A0AAE3YGJ8_9MICC</name>
<keyword evidence="6 8" id="KW-0100">Branched-chain amino acid biosynthesis</keyword>
<dbReference type="InterPro" id="IPR045865">
    <property type="entry name" value="ACT-like_dom_sf"/>
</dbReference>
<comment type="catalytic activity">
    <reaction evidence="7 8">
        <text>2 pyruvate + H(+) = (2S)-2-acetolactate + CO2</text>
        <dbReference type="Rhea" id="RHEA:25249"/>
        <dbReference type="ChEBI" id="CHEBI:15361"/>
        <dbReference type="ChEBI" id="CHEBI:15378"/>
        <dbReference type="ChEBI" id="CHEBI:16526"/>
        <dbReference type="ChEBI" id="CHEBI:58476"/>
        <dbReference type="EC" id="2.2.1.6"/>
    </reaction>
</comment>
<protein>
    <recommendedName>
        <fullName evidence="8">Acetolactate synthase small subunit</fullName>
        <shortName evidence="8">AHAS</shortName>
        <shortName evidence="8">ALS</shortName>
        <ecNumber evidence="8">2.2.1.6</ecNumber>
    </recommendedName>
    <alternativeName>
        <fullName evidence="8">Acetohydroxy-acid synthase small subunit</fullName>
    </alternativeName>
</protein>
<dbReference type="InterPro" id="IPR004789">
    <property type="entry name" value="Acetalactate_synth_ssu"/>
</dbReference>
<comment type="subunit">
    <text evidence="4 8">Dimer of large and small chains.</text>
</comment>
<evidence type="ECO:0000256" key="1">
    <source>
        <dbReference type="ARBA" id="ARBA00004974"/>
    </source>
</evidence>
<dbReference type="EMBL" id="JAVDUI010000001">
    <property type="protein sequence ID" value="MDR6892815.1"/>
    <property type="molecule type" value="Genomic_DNA"/>
</dbReference>
<dbReference type="InterPro" id="IPR019455">
    <property type="entry name" value="Acetolactate_synth_ssu_C"/>
</dbReference>